<feature type="repeat" description="ANK" evidence="2">
    <location>
        <begin position="537"/>
        <end position="571"/>
    </location>
</feature>
<feature type="repeat" description="ANK" evidence="2">
    <location>
        <begin position="441"/>
        <end position="473"/>
    </location>
</feature>
<dbReference type="PANTHER" id="PTHR24161">
    <property type="entry name" value="ANK_REP_REGION DOMAIN-CONTAINING PROTEIN-RELATED"/>
    <property type="match status" value="1"/>
</dbReference>
<evidence type="ECO:0000256" key="1">
    <source>
        <dbReference type="ARBA" id="ARBA00022737"/>
    </source>
</evidence>
<dbReference type="PROSITE" id="PS50088">
    <property type="entry name" value="ANK_REPEAT"/>
    <property type="match status" value="8"/>
</dbReference>
<proteinExistence type="predicted"/>
<dbReference type="EMBL" id="JAUQSY010000006">
    <property type="protein sequence ID" value="MDO7875228.1"/>
    <property type="molecule type" value="Genomic_DNA"/>
</dbReference>
<feature type="repeat" description="ANK" evidence="2">
    <location>
        <begin position="302"/>
        <end position="327"/>
    </location>
</feature>
<dbReference type="SMART" id="SM00248">
    <property type="entry name" value="ANK"/>
    <property type="match status" value="11"/>
</dbReference>
<feature type="repeat" description="ANK" evidence="2">
    <location>
        <begin position="269"/>
        <end position="301"/>
    </location>
</feature>
<dbReference type="PANTHER" id="PTHR24161:SF85">
    <property type="entry name" value="PALMITOYLTRANSFERASE HIP14"/>
    <property type="match status" value="1"/>
</dbReference>
<organism evidence="3 4">
    <name type="scientific">Hymenobacter aranciens</name>
    <dbReference type="NCBI Taxonomy" id="3063996"/>
    <lineage>
        <taxon>Bacteria</taxon>
        <taxon>Pseudomonadati</taxon>
        <taxon>Bacteroidota</taxon>
        <taxon>Cytophagia</taxon>
        <taxon>Cytophagales</taxon>
        <taxon>Hymenobacteraceae</taxon>
        <taxon>Hymenobacter</taxon>
    </lineage>
</organism>
<dbReference type="Proteomes" id="UP001176429">
    <property type="component" value="Unassembled WGS sequence"/>
</dbReference>
<keyword evidence="4" id="KW-1185">Reference proteome</keyword>
<reference evidence="3" key="1">
    <citation type="submission" date="2023-07" db="EMBL/GenBank/DDBJ databases">
        <authorList>
            <person name="Kim M.K."/>
        </authorList>
    </citation>
    <scope>NUCLEOTIDE SEQUENCE</scope>
    <source>
        <strain evidence="3">ASUV-10-1</strain>
    </source>
</reference>
<dbReference type="InterPro" id="IPR002110">
    <property type="entry name" value="Ankyrin_rpt"/>
</dbReference>
<feature type="repeat" description="ANK" evidence="2">
    <location>
        <begin position="240"/>
        <end position="267"/>
    </location>
</feature>
<dbReference type="InterPro" id="IPR036770">
    <property type="entry name" value="Ankyrin_rpt-contain_sf"/>
</dbReference>
<feature type="repeat" description="ANK" evidence="2">
    <location>
        <begin position="572"/>
        <end position="604"/>
    </location>
</feature>
<dbReference type="Gene3D" id="1.25.40.20">
    <property type="entry name" value="Ankyrin repeat-containing domain"/>
    <property type="match status" value="4"/>
</dbReference>
<dbReference type="SUPFAM" id="SSF48403">
    <property type="entry name" value="Ankyrin repeat"/>
    <property type="match status" value="3"/>
</dbReference>
<dbReference type="PRINTS" id="PR01415">
    <property type="entry name" value="ANKYRIN"/>
</dbReference>
<evidence type="ECO:0000256" key="2">
    <source>
        <dbReference type="PROSITE-ProRule" id="PRU00023"/>
    </source>
</evidence>
<dbReference type="RefSeq" id="WP_305006545.1">
    <property type="nucleotide sequence ID" value="NZ_JAUQSY010000006.1"/>
</dbReference>
<comment type="caution">
    <text evidence="3">The sequence shown here is derived from an EMBL/GenBank/DDBJ whole genome shotgun (WGS) entry which is preliminary data.</text>
</comment>
<gene>
    <name evidence="3" type="ORF">Q5H93_10835</name>
</gene>
<dbReference type="Pfam" id="PF00023">
    <property type="entry name" value="Ank"/>
    <property type="match status" value="1"/>
</dbReference>
<feature type="repeat" description="ANK" evidence="2">
    <location>
        <begin position="635"/>
        <end position="669"/>
    </location>
</feature>
<evidence type="ECO:0000313" key="4">
    <source>
        <dbReference type="Proteomes" id="UP001176429"/>
    </source>
</evidence>
<keyword evidence="1" id="KW-0677">Repeat</keyword>
<dbReference type="PROSITE" id="PS50297">
    <property type="entry name" value="ANK_REP_REGION"/>
    <property type="match status" value="6"/>
</dbReference>
<dbReference type="Pfam" id="PF12796">
    <property type="entry name" value="Ank_2"/>
    <property type="match status" value="2"/>
</dbReference>
<keyword evidence="2" id="KW-0040">ANK repeat</keyword>
<feature type="repeat" description="ANK" evidence="2">
    <location>
        <begin position="345"/>
        <end position="377"/>
    </location>
</feature>
<protein>
    <submittedName>
        <fullName evidence="3">Ankyrin repeat domain-containing protein</fullName>
    </submittedName>
</protein>
<sequence>MLLSWGALRAGAQVRRRAVLPEKRPAVATRVDSLFLRDAAPYPFQQQDSLLLAAATNDVPLARRLLARGAQATQPYDDTLSYPKRWLTLPDWTQVMPGETPVLVAVQRGHLAMTDLLLRHSPDQGRPAAKAVLCEALGYVPNQVAIVERLLATGLPPDSVQCSPSPLSAIIGYNAVMRPQLVAARTSRPINMSALRRQRRYMMGARRYEPTLHPLRPDSVNLHLLRLLLAAGARPKPADLHQAIRCHEPTLARYLLTHGAEVNAPDPETGRTGLHLAVALADTVLLQLLLAQGAASNTTDKQGNAPLHLAARHASARPTALLLAAGAVASGRPAPPNCPDCADGQGSTPLHQAAGAARPATVRLLLAAGAPVNACDAEGKTPLHLATGDYASYYRRSAEGDGWGTPAGSEGASQVATRAEGEAVLRLLLAAGASPRLTDQFGSSPLHAAVANDDTARVALLLRAGADPNQPDQQQRPPLTDVRSVAMLRQLQAAGARFGHYASTVLLNPVAFNQPLPLAITAAALADGGDLCETTIDGDTPLHLAAAHPDADLGTVALYLAHGAELEAWNRIGETPLAKAVASGRPAMVQLLLDAGARADADPSLLPIAARNGSEALVALLLRYGARVRHPDQPADYAALLEAVQSSYASPGLVARLLEAGADPNVADSLGHSALHLLVRRQPEVLARSQQVEEWLDLSPEQEQARTLANQAAAAAVDQRLLTLARLLLRHGARPASRNAAGESVADALRATDSPACRQLLAELGQGTPPNKFR</sequence>
<dbReference type="Pfam" id="PF13857">
    <property type="entry name" value="Ank_5"/>
    <property type="match status" value="1"/>
</dbReference>
<evidence type="ECO:0000313" key="3">
    <source>
        <dbReference type="EMBL" id="MDO7875228.1"/>
    </source>
</evidence>
<accession>A0ABT9BC62</accession>
<name>A0ABT9BC62_9BACT</name>